<dbReference type="Gramene" id="TRITD2Av1G022070.2">
    <property type="protein sequence ID" value="TRITD2Av1G022070.2"/>
    <property type="gene ID" value="TRITD2Av1G022070"/>
</dbReference>
<accession>A0A9R1NJG0</accession>
<evidence type="ECO:0000313" key="7">
    <source>
        <dbReference type="Proteomes" id="UP000324705"/>
    </source>
</evidence>
<dbReference type="Gene3D" id="3.40.50.300">
    <property type="entry name" value="P-loop containing nucleotide triphosphate hydrolases"/>
    <property type="match status" value="1"/>
</dbReference>
<keyword evidence="7" id="KW-1185">Reference proteome</keyword>
<evidence type="ECO:0000256" key="1">
    <source>
        <dbReference type="ARBA" id="ARBA00004123"/>
    </source>
</evidence>
<keyword evidence="2" id="KW-0547">Nucleotide-binding</keyword>
<organism evidence="6 7">
    <name type="scientific">Triticum turgidum subsp. durum</name>
    <name type="common">Durum wheat</name>
    <name type="synonym">Triticum durum</name>
    <dbReference type="NCBI Taxonomy" id="4567"/>
    <lineage>
        <taxon>Eukaryota</taxon>
        <taxon>Viridiplantae</taxon>
        <taxon>Streptophyta</taxon>
        <taxon>Embryophyta</taxon>
        <taxon>Tracheophyta</taxon>
        <taxon>Spermatophyta</taxon>
        <taxon>Magnoliopsida</taxon>
        <taxon>Liliopsida</taxon>
        <taxon>Poales</taxon>
        <taxon>Poaceae</taxon>
        <taxon>BOP clade</taxon>
        <taxon>Pooideae</taxon>
        <taxon>Triticodae</taxon>
        <taxon>Triticeae</taxon>
        <taxon>Triticinae</taxon>
        <taxon>Triticum</taxon>
    </lineage>
</organism>
<proteinExistence type="predicted"/>
<evidence type="ECO:0000256" key="5">
    <source>
        <dbReference type="ARBA" id="ARBA00023242"/>
    </source>
</evidence>
<keyword evidence="4" id="KW-0067">ATP-binding</keyword>
<keyword evidence="3" id="KW-0378">Hydrolase</keyword>
<evidence type="ECO:0000256" key="3">
    <source>
        <dbReference type="ARBA" id="ARBA00022806"/>
    </source>
</evidence>
<dbReference type="InterPro" id="IPR027417">
    <property type="entry name" value="P-loop_NTPase"/>
</dbReference>
<reference evidence="6 7" key="1">
    <citation type="submission" date="2017-09" db="EMBL/GenBank/DDBJ databases">
        <authorList>
            <consortium name="International Durum Wheat Genome Sequencing Consortium (IDWGSC)"/>
            <person name="Milanesi L."/>
        </authorList>
    </citation>
    <scope>NUCLEOTIDE SEQUENCE [LARGE SCALE GENOMIC DNA]</scope>
    <source>
        <strain evidence="7">cv. Svevo</strain>
    </source>
</reference>
<dbReference type="Proteomes" id="UP000324705">
    <property type="component" value="Chromosome 2A"/>
</dbReference>
<dbReference type="InterPro" id="IPR044567">
    <property type="entry name" value="CLSY/DRD1"/>
</dbReference>
<keyword evidence="3" id="KW-0347">Helicase</keyword>
<dbReference type="GO" id="GO:0004386">
    <property type="term" value="F:helicase activity"/>
    <property type="evidence" value="ECO:0007669"/>
    <property type="project" value="UniProtKB-KW"/>
</dbReference>
<dbReference type="GO" id="GO:0005524">
    <property type="term" value="F:ATP binding"/>
    <property type="evidence" value="ECO:0007669"/>
    <property type="project" value="UniProtKB-KW"/>
</dbReference>
<keyword evidence="5" id="KW-0539">Nucleus</keyword>
<dbReference type="SUPFAM" id="SSF52540">
    <property type="entry name" value="P-loop containing nucleoside triphosphate hydrolases"/>
    <property type="match status" value="1"/>
</dbReference>
<name>A0A9R1NJG0_TRITD</name>
<dbReference type="PANTHER" id="PTHR45821">
    <property type="entry name" value="SNF2 DOMAIN-CONTAINING PROTEIN CLASSY 2-RELATED"/>
    <property type="match status" value="1"/>
</dbReference>
<dbReference type="EMBL" id="LT934113">
    <property type="protein sequence ID" value="VAH26023.1"/>
    <property type="molecule type" value="Genomic_DNA"/>
</dbReference>
<evidence type="ECO:0000256" key="4">
    <source>
        <dbReference type="ARBA" id="ARBA00022840"/>
    </source>
</evidence>
<comment type="subcellular location">
    <subcellularLocation>
        <location evidence="1">Nucleus</location>
    </subcellularLocation>
</comment>
<sequence length="129" mass="14577">MAQVLINNPGLLILDEGHNPRSNKSKLRRVLMKAKFVIDLLHKSSYRGERVLLFCHNVSPISFLVELIENVFGWRLGEEVLVLQGDQELPVRSDVMDKFNTDSQGKRKAWPGEDRVCLPSGGIWYMGGG</sequence>
<gene>
    <name evidence="6" type="ORF">TRITD_2Av1G022070</name>
</gene>
<dbReference type="GO" id="GO:0005634">
    <property type="term" value="C:nucleus"/>
    <property type="evidence" value="ECO:0007669"/>
    <property type="project" value="UniProtKB-SubCell"/>
</dbReference>
<dbReference type="AlphaFoldDB" id="A0A9R1NJG0"/>
<protein>
    <recommendedName>
        <fullName evidence="8">Helicase ATP-binding domain-containing protein</fullName>
    </recommendedName>
</protein>
<evidence type="ECO:0008006" key="8">
    <source>
        <dbReference type="Google" id="ProtNLM"/>
    </source>
</evidence>
<dbReference type="PANTHER" id="PTHR45821:SF2">
    <property type="entry name" value="SNF2 DOMAIN-CONTAINING PROTEIN CLASSY 2"/>
    <property type="match status" value="1"/>
</dbReference>
<evidence type="ECO:0000313" key="6">
    <source>
        <dbReference type="EMBL" id="VAH26023.1"/>
    </source>
</evidence>
<dbReference type="GO" id="GO:0080188">
    <property type="term" value="P:gene silencing by siRNA-directed DNA methylation"/>
    <property type="evidence" value="ECO:0007669"/>
    <property type="project" value="InterPro"/>
</dbReference>
<evidence type="ECO:0000256" key="2">
    <source>
        <dbReference type="ARBA" id="ARBA00022741"/>
    </source>
</evidence>